<keyword evidence="4 7" id="KW-0418">Kinase</keyword>
<dbReference type="Gene3D" id="3.40.1190.20">
    <property type="match status" value="1"/>
</dbReference>
<dbReference type="OrthoDB" id="9800808at2"/>
<sequence length="290" mass="32186">MRTSVKRVAAIHDLSGFGRSSLSLVIPILSIMGVQACAVPTAILSTHTGDFEGYSFHDFTDHLEGYINHWHQLGIDFDCIYSGFLGSPRQIDIISKMIDDFSGDNTLIVVDPVMGDGGELYSTMCSQMVAKMKTLIEKADIITPNITEAAYLLGEKYEEDLSEAQIKDWLIRLADMGPSTVIITSIPDTQNDKNICTVAYDKKMKRFWKVSTYRIPAHFPGTGDTFTSVIVGSILQGDNLPMALDRGVQFVAEAMRVSYGYDYPKREGILIEKVLGNLKMPFLVSGYEEL</sequence>
<feature type="domain" description="Pyridoxamine kinase/Phosphomethylpyrimidine kinase" evidence="6">
    <location>
        <begin position="30"/>
        <end position="258"/>
    </location>
</feature>
<evidence type="ECO:0000256" key="2">
    <source>
        <dbReference type="ARBA" id="ARBA00022679"/>
    </source>
</evidence>
<dbReference type="Pfam" id="PF08543">
    <property type="entry name" value="Phos_pyr_kin"/>
    <property type="match status" value="1"/>
</dbReference>
<dbReference type="GO" id="GO:0009443">
    <property type="term" value="P:pyridoxal 5'-phosphate salvage"/>
    <property type="evidence" value="ECO:0007669"/>
    <property type="project" value="InterPro"/>
</dbReference>
<evidence type="ECO:0000256" key="1">
    <source>
        <dbReference type="ARBA" id="ARBA00012104"/>
    </source>
</evidence>
<dbReference type="CDD" id="cd01173">
    <property type="entry name" value="pyridoxal_pyridoxamine_kinase"/>
    <property type="match status" value="1"/>
</dbReference>
<dbReference type="GO" id="GO:0008478">
    <property type="term" value="F:pyridoxal kinase activity"/>
    <property type="evidence" value="ECO:0007669"/>
    <property type="project" value="UniProtKB-EC"/>
</dbReference>
<dbReference type="SUPFAM" id="SSF53613">
    <property type="entry name" value="Ribokinase-like"/>
    <property type="match status" value="1"/>
</dbReference>
<keyword evidence="8" id="KW-1185">Reference proteome</keyword>
<evidence type="ECO:0000259" key="6">
    <source>
        <dbReference type="Pfam" id="PF08543"/>
    </source>
</evidence>
<gene>
    <name evidence="7" type="ORF">SAMN00017405_1796</name>
</gene>
<protein>
    <recommendedName>
        <fullName evidence="1">pyridoxal kinase</fullName>
        <ecNumber evidence="1">2.7.1.35</ecNumber>
    </recommendedName>
</protein>
<dbReference type="EMBL" id="FWWT01000015">
    <property type="protein sequence ID" value="SMB87926.1"/>
    <property type="molecule type" value="Genomic_DNA"/>
</dbReference>
<keyword evidence="2" id="KW-0808">Transferase</keyword>
<dbReference type="InterPro" id="IPR004625">
    <property type="entry name" value="PyrdxlKinase"/>
</dbReference>
<dbReference type="AlphaFoldDB" id="A0A1W1V3R2"/>
<name>A0A1W1V3R2_DESTI</name>
<evidence type="ECO:0000256" key="5">
    <source>
        <dbReference type="ARBA" id="ARBA00022840"/>
    </source>
</evidence>
<dbReference type="EC" id="2.7.1.35" evidence="1"/>
<dbReference type="InterPro" id="IPR029056">
    <property type="entry name" value="Ribokinase-like"/>
</dbReference>
<proteinExistence type="predicted"/>
<evidence type="ECO:0000256" key="3">
    <source>
        <dbReference type="ARBA" id="ARBA00022741"/>
    </source>
</evidence>
<dbReference type="RefSeq" id="WP_084052780.1">
    <property type="nucleotide sequence ID" value="NZ_FWWT01000015.1"/>
</dbReference>
<dbReference type="STRING" id="656914.SAMN00017405_1796"/>
<evidence type="ECO:0000313" key="7">
    <source>
        <dbReference type="EMBL" id="SMB87926.1"/>
    </source>
</evidence>
<keyword evidence="3" id="KW-0547">Nucleotide-binding</keyword>
<dbReference type="NCBIfam" id="NF005491">
    <property type="entry name" value="PRK07105.1"/>
    <property type="match status" value="1"/>
</dbReference>
<dbReference type="GO" id="GO:0005829">
    <property type="term" value="C:cytosol"/>
    <property type="evidence" value="ECO:0007669"/>
    <property type="project" value="TreeGrafter"/>
</dbReference>
<dbReference type="GO" id="GO:0005524">
    <property type="term" value="F:ATP binding"/>
    <property type="evidence" value="ECO:0007669"/>
    <property type="project" value="UniProtKB-KW"/>
</dbReference>
<organism evidence="7 8">
    <name type="scientific">Desulfonispora thiosulfatigenes DSM 11270</name>
    <dbReference type="NCBI Taxonomy" id="656914"/>
    <lineage>
        <taxon>Bacteria</taxon>
        <taxon>Bacillati</taxon>
        <taxon>Bacillota</taxon>
        <taxon>Clostridia</taxon>
        <taxon>Eubacteriales</taxon>
        <taxon>Peptococcaceae</taxon>
        <taxon>Desulfonispora</taxon>
    </lineage>
</organism>
<dbReference type="InterPro" id="IPR013749">
    <property type="entry name" value="PM/HMP-P_kinase-1"/>
</dbReference>
<dbReference type="PANTHER" id="PTHR10534">
    <property type="entry name" value="PYRIDOXAL KINASE"/>
    <property type="match status" value="1"/>
</dbReference>
<keyword evidence="5" id="KW-0067">ATP-binding</keyword>
<dbReference type="PANTHER" id="PTHR10534:SF2">
    <property type="entry name" value="PYRIDOXAL KINASE"/>
    <property type="match status" value="1"/>
</dbReference>
<evidence type="ECO:0000256" key="4">
    <source>
        <dbReference type="ARBA" id="ARBA00022777"/>
    </source>
</evidence>
<dbReference type="Proteomes" id="UP000192731">
    <property type="component" value="Unassembled WGS sequence"/>
</dbReference>
<reference evidence="7 8" key="1">
    <citation type="submission" date="2017-04" db="EMBL/GenBank/DDBJ databases">
        <authorList>
            <person name="Afonso C.L."/>
            <person name="Miller P.J."/>
            <person name="Scott M.A."/>
            <person name="Spackman E."/>
            <person name="Goraichik I."/>
            <person name="Dimitrov K.M."/>
            <person name="Suarez D.L."/>
            <person name="Swayne D.E."/>
        </authorList>
    </citation>
    <scope>NUCLEOTIDE SEQUENCE [LARGE SCALE GENOMIC DNA]</scope>
    <source>
        <strain evidence="7 8">DSM 11270</strain>
    </source>
</reference>
<accession>A0A1W1V3R2</accession>
<evidence type="ECO:0000313" key="8">
    <source>
        <dbReference type="Proteomes" id="UP000192731"/>
    </source>
</evidence>